<dbReference type="CDD" id="cd02976">
    <property type="entry name" value="NrdH"/>
    <property type="match status" value="1"/>
</dbReference>
<comment type="caution">
    <text evidence="1">The sequence shown here is derived from an EMBL/GenBank/DDBJ whole genome shotgun (WGS) entry which is preliminary data.</text>
</comment>
<dbReference type="SUPFAM" id="SSF52833">
    <property type="entry name" value="Thioredoxin-like"/>
    <property type="match status" value="1"/>
</dbReference>
<dbReference type="Pfam" id="PF05768">
    <property type="entry name" value="Glrx-like"/>
    <property type="match status" value="1"/>
</dbReference>
<evidence type="ECO:0000313" key="1">
    <source>
        <dbReference type="EMBL" id="MCE2595207.1"/>
    </source>
</evidence>
<name>A0ABS8W881_9GAMM</name>
<sequence>MLGVTLYSADGCHLCELAKAILDDLAVTYTVIDIALDDELVERFGVRIPVLVKDSSDNDLGWPFDAAAVTLFLE</sequence>
<organism evidence="1 2">
    <name type="scientific">Motilimonas cestriensis</name>
    <dbReference type="NCBI Taxonomy" id="2742685"/>
    <lineage>
        <taxon>Bacteria</taxon>
        <taxon>Pseudomonadati</taxon>
        <taxon>Pseudomonadota</taxon>
        <taxon>Gammaproteobacteria</taxon>
        <taxon>Alteromonadales</taxon>
        <taxon>Alteromonadales genera incertae sedis</taxon>
        <taxon>Motilimonas</taxon>
    </lineage>
</organism>
<dbReference type="Gene3D" id="3.40.30.10">
    <property type="entry name" value="Glutaredoxin"/>
    <property type="match status" value="1"/>
</dbReference>
<dbReference type="InterPro" id="IPR036249">
    <property type="entry name" value="Thioredoxin-like_sf"/>
</dbReference>
<dbReference type="InterPro" id="IPR008554">
    <property type="entry name" value="Glutaredoxin-like"/>
</dbReference>
<dbReference type="EMBL" id="JAIMJA010000009">
    <property type="protein sequence ID" value="MCE2595207.1"/>
    <property type="molecule type" value="Genomic_DNA"/>
</dbReference>
<keyword evidence="2" id="KW-1185">Reference proteome</keyword>
<proteinExistence type="predicted"/>
<accession>A0ABS8W881</accession>
<evidence type="ECO:0000313" key="2">
    <source>
        <dbReference type="Proteomes" id="UP001201273"/>
    </source>
</evidence>
<dbReference type="Proteomes" id="UP001201273">
    <property type="component" value="Unassembled WGS sequence"/>
</dbReference>
<reference evidence="1 2" key="1">
    <citation type="journal article" date="2022" name="Environ. Microbiol. Rep.">
        <title>Eco-phylogenetic analyses reveal divergent evolution of vitamin B12 metabolism in the marine bacterial family 'Psychromonadaceae'.</title>
        <authorList>
            <person name="Jin X."/>
            <person name="Yang Y."/>
            <person name="Cao H."/>
            <person name="Gao B."/>
            <person name="Zhao Z."/>
        </authorList>
    </citation>
    <scope>NUCLEOTIDE SEQUENCE [LARGE SCALE GENOMIC DNA]</scope>
    <source>
        <strain evidence="1 2">MKS20</strain>
    </source>
</reference>
<protein>
    <submittedName>
        <fullName evidence="1">Glutaredoxin family protein</fullName>
    </submittedName>
</protein>
<gene>
    <name evidence="1" type="ORF">K6Y31_10300</name>
</gene>
<dbReference type="RefSeq" id="WP_233052702.1">
    <property type="nucleotide sequence ID" value="NZ_JAIMJA010000009.1"/>
</dbReference>